<name>A0AAV4VIQ6_CAEEX</name>
<feature type="compositionally biased region" description="Acidic residues" evidence="1">
    <location>
        <begin position="1"/>
        <end position="14"/>
    </location>
</feature>
<organism evidence="2 3">
    <name type="scientific">Caerostris extrusa</name>
    <name type="common">Bark spider</name>
    <name type="synonym">Caerostris bankana</name>
    <dbReference type="NCBI Taxonomy" id="172846"/>
    <lineage>
        <taxon>Eukaryota</taxon>
        <taxon>Metazoa</taxon>
        <taxon>Ecdysozoa</taxon>
        <taxon>Arthropoda</taxon>
        <taxon>Chelicerata</taxon>
        <taxon>Arachnida</taxon>
        <taxon>Araneae</taxon>
        <taxon>Araneomorphae</taxon>
        <taxon>Entelegynae</taxon>
        <taxon>Araneoidea</taxon>
        <taxon>Araneidae</taxon>
        <taxon>Caerostris</taxon>
    </lineage>
</organism>
<dbReference type="Proteomes" id="UP001054945">
    <property type="component" value="Unassembled WGS sequence"/>
</dbReference>
<protein>
    <submittedName>
        <fullName evidence="2">Uncharacterized protein</fullName>
    </submittedName>
</protein>
<sequence>MDDTEDKEEFDTSETNEPTEILENQISNNISDNGSSRLNEYDQEILQGISVESSENLNKSYHTMHTACDPNVTLKSHAVKNLGSTESTSKSTMGNYQSDNGHVYLSMENARKRLLKAKGNSVDNSKNFPVLEEVESYHRLVMTPPSSKLISQCIKTPLLSLMNVNDSAIKHNIAHHVSPSITKSKPMTNISFLQSAENTLQTLDSSYYSSNDIPFLEDSINNSTSESRHLTEPRILEERLLMT</sequence>
<dbReference type="EMBL" id="BPLR01014599">
    <property type="protein sequence ID" value="GIY69845.1"/>
    <property type="molecule type" value="Genomic_DNA"/>
</dbReference>
<gene>
    <name evidence="2" type="ORF">CEXT_379941</name>
</gene>
<comment type="caution">
    <text evidence="2">The sequence shown here is derived from an EMBL/GenBank/DDBJ whole genome shotgun (WGS) entry which is preliminary data.</text>
</comment>
<evidence type="ECO:0000256" key="1">
    <source>
        <dbReference type="SAM" id="MobiDB-lite"/>
    </source>
</evidence>
<accession>A0AAV4VIQ6</accession>
<keyword evidence="3" id="KW-1185">Reference proteome</keyword>
<dbReference type="AlphaFoldDB" id="A0AAV4VIQ6"/>
<proteinExistence type="predicted"/>
<feature type="region of interest" description="Disordered" evidence="1">
    <location>
        <begin position="1"/>
        <end position="35"/>
    </location>
</feature>
<reference evidence="2 3" key="1">
    <citation type="submission" date="2021-06" db="EMBL/GenBank/DDBJ databases">
        <title>Caerostris extrusa draft genome.</title>
        <authorList>
            <person name="Kono N."/>
            <person name="Arakawa K."/>
        </authorList>
    </citation>
    <scope>NUCLEOTIDE SEQUENCE [LARGE SCALE GENOMIC DNA]</scope>
</reference>
<evidence type="ECO:0000313" key="2">
    <source>
        <dbReference type="EMBL" id="GIY69845.1"/>
    </source>
</evidence>
<feature type="compositionally biased region" description="Polar residues" evidence="1">
    <location>
        <begin position="15"/>
        <end position="35"/>
    </location>
</feature>
<evidence type="ECO:0000313" key="3">
    <source>
        <dbReference type="Proteomes" id="UP001054945"/>
    </source>
</evidence>